<feature type="chain" id="PRO_5020379628" description="Sulfurtransferase" evidence="4">
    <location>
        <begin position="25"/>
        <end position="411"/>
    </location>
</feature>
<dbReference type="AlphaFoldDB" id="A0A4R7ZBG4"/>
<evidence type="ECO:0000313" key="6">
    <source>
        <dbReference type="EMBL" id="TDW07593.1"/>
    </source>
</evidence>
<dbReference type="OrthoDB" id="9770030at2"/>
<evidence type="ECO:0000259" key="5">
    <source>
        <dbReference type="PROSITE" id="PS50206"/>
    </source>
</evidence>
<dbReference type="EMBL" id="SODA01000001">
    <property type="protein sequence ID" value="TDW07593.1"/>
    <property type="molecule type" value="Genomic_DNA"/>
</dbReference>
<comment type="caution">
    <text evidence="6">The sequence shown here is derived from an EMBL/GenBank/DDBJ whole genome shotgun (WGS) entry which is preliminary data.</text>
</comment>
<dbReference type="PANTHER" id="PTHR43855">
    <property type="entry name" value="THIOSULFATE SULFURTRANSFERASE"/>
    <property type="match status" value="1"/>
</dbReference>
<evidence type="ECO:0000256" key="1">
    <source>
        <dbReference type="ARBA" id="ARBA00022737"/>
    </source>
</evidence>
<dbReference type="InterPro" id="IPR001307">
    <property type="entry name" value="Thiosulphate_STrfase_CS"/>
</dbReference>
<evidence type="ECO:0000256" key="4">
    <source>
        <dbReference type="SAM" id="SignalP"/>
    </source>
</evidence>
<dbReference type="SMART" id="SM00450">
    <property type="entry name" value="RHOD"/>
    <property type="match status" value="3"/>
</dbReference>
<keyword evidence="1" id="KW-0677">Repeat</keyword>
<proteinExistence type="predicted"/>
<accession>A0A4R7ZBG4</accession>
<feature type="domain" description="Rhodanese" evidence="5">
    <location>
        <begin position="150"/>
        <end position="257"/>
    </location>
</feature>
<keyword evidence="4" id="KW-0732">Signal</keyword>
<feature type="domain" description="Rhodanese" evidence="5">
    <location>
        <begin position="33"/>
        <end position="145"/>
    </location>
</feature>
<dbReference type="Proteomes" id="UP000294697">
    <property type="component" value="Unassembled WGS sequence"/>
</dbReference>
<dbReference type="Gene3D" id="3.40.250.10">
    <property type="entry name" value="Rhodanese-like domain"/>
    <property type="match status" value="3"/>
</dbReference>
<organism evidence="6 7">
    <name type="scientific">Halanaerobium saccharolyticum</name>
    <dbReference type="NCBI Taxonomy" id="43595"/>
    <lineage>
        <taxon>Bacteria</taxon>
        <taxon>Bacillati</taxon>
        <taxon>Bacillota</taxon>
        <taxon>Clostridia</taxon>
        <taxon>Halanaerobiales</taxon>
        <taxon>Halanaerobiaceae</taxon>
        <taxon>Halanaerobium</taxon>
    </lineage>
</organism>
<protein>
    <recommendedName>
        <fullName evidence="3">Sulfurtransferase</fullName>
    </recommendedName>
</protein>
<feature type="signal peptide" evidence="4">
    <location>
        <begin position="1"/>
        <end position="24"/>
    </location>
</feature>
<evidence type="ECO:0000313" key="7">
    <source>
        <dbReference type="Proteomes" id="UP000294697"/>
    </source>
</evidence>
<gene>
    <name evidence="6" type="ORF">C8C77_10162</name>
</gene>
<keyword evidence="6" id="KW-0670">Pyruvate</keyword>
<dbReference type="RefSeq" id="WP_111570990.1">
    <property type="nucleotide sequence ID" value="NZ_QLME01000002.1"/>
</dbReference>
<name>A0A4R7ZBG4_9FIRM</name>
<evidence type="ECO:0000256" key="3">
    <source>
        <dbReference type="RuleBase" id="RU000507"/>
    </source>
</evidence>
<dbReference type="PROSITE" id="PS00683">
    <property type="entry name" value="RHODANESE_2"/>
    <property type="match status" value="1"/>
</dbReference>
<dbReference type="InterPro" id="IPR051126">
    <property type="entry name" value="Thiosulfate_sulfurtransferase"/>
</dbReference>
<reference evidence="6 7" key="1">
    <citation type="submission" date="2019-03" db="EMBL/GenBank/DDBJ databases">
        <title>Subsurface microbial communities from deep shales in Ohio and West Virginia, USA.</title>
        <authorList>
            <person name="Wrighton K."/>
        </authorList>
    </citation>
    <scope>NUCLEOTIDE SEQUENCE [LARGE SCALE GENOMIC DNA]</scope>
    <source>
        <strain evidence="6 7">MSL9.2</strain>
    </source>
</reference>
<keyword evidence="3 6" id="KW-0808">Transferase</keyword>
<dbReference type="InterPro" id="IPR036873">
    <property type="entry name" value="Rhodanese-like_dom_sf"/>
</dbReference>
<dbReference type="SUPFAM" id="SSF52821">
    <property type="entry name" value="Rhodanese/Cell cycle control phosphatase"/>
    <property type="match status" value="3"/>
</dbReference>
<dbReference type="CDD" id="cd01448">
    <property type="entry name" value="TST_Repeat_1"/>
    <property type="match status" value="1"/>
</dbReference>
<sequence>MKKTILVFCFILLTLCLVSGNILAEYQTSEIVESEDMILIDSRSSYSYNGWAIDGKVGGHIPGAVLFSTKWLENLETNQAIKNELNRFNIVKNKELYVYGDNSDTLVDKLNELGYKSSQIEVDLKEYDNLAQMENFEMLVPPVWLNEKIKADQVFVLEASWGDQSEYLKGHIPGSVHINTDAIEEGPIWNRKSDEEIIKSLGQHGINKEQTVVVYSVADTTPAARLASILKYAGVNDVRILDGNLKAWNAAGYELETEKVEVEPVDFGAKKVENPEYIIDLKEAKKAYDNPNSDFIDVRSPEEFRGETTGYDYIPKAGRIKGAIYGYGGKNAYDMSDYRNPDNTMISYTFMESRWLEQSVEAENQNNFYCGTGWRASEVWFYALALGWDNVSVYDGGWFEWSENKQPVVKE</sequence>
<dbReference type="PANTHER" id="PTHR43855:SF1">
    <property type="entry name" value="THIOSULFATE SULFURTRANSFERASE"/>
    <property type="match status" value="1"/>
</dbReference>
<dbReference type="InterPro" id="IPR001763">
    <property type="entry name" value="Rhodanese-like_dom"/>
</dbReference>
<dbReference type="GO" id="GO:0004792">
    <property type="term" value="F:thiosulfate-cyanide sulfurtransferase activity"/>
    <property type="evidence" value="ECO:0007669"/>
    <property type="project" value="UniProtKB-EC"/>
</dbReference>
<dbReference type="PROSITE" id="PS50206">
    <property type="entry name" value="RHODANESE_3"/>
    <property type="match status" value="3"/>
</dbReference>
<comment type="catalytic activity">
    <reaction evidence="2">
        <text>thiosulfate + hydrogen cyanide = thiocyanate + sulfite + 2 H(+)</text>
        <dbReference type="Rhea" id="RHEA:16881"/>
        <dbReference type="ChEBI" id="CHEBI:15378"/>
        <dbReference type="ChEBI" id="CHEBI:17359"/>
        <dbReference type="ChEBI" id="CHEBI:18022"/>
        <dbReference type="ChEBI" id="CHEBI:18407"/>
        <dbReference type="ChEBI" id="CHEBI:33542"/>
        <dbReference type="EC" id="2.8.1.1"/>
    </reaction>
</comment>
<feature type="domain" description="Rhodanese" evidence="5">
    <location>
        <begin position="289"/>
        <end position="410"/>
    </location>
</feature>
<dbReference type="CDD" id="cd01449">
    <property type="entry name" value="TST_Repeat_2"/>
    <property type="match status" value="1"/>
</dbReference>
<evidence type="ECO:0000256" key="2">
    <source>
        <dbReference type="ARBA" id="ARBA00047549"/>
    </source>
</evidence>
<dbReference type="Pfam" id="PF00581">
    <property type="entry name" value="Rhodanese"/>
    <property type="match status" value="3"/>
</dbReference>